<dbReference type="SUPFAM" id="SSF56112">
    <property type="entry name" value="Protein kinase-like (PK-like)"/>
    <property type="match status" value="1"/>
</dbReference>
<accession>A0A0F0KLH6</accession>
<dbReference type="PANTHER" id="PTHR10566:SF113">
    <property type="entry name" value="PROTEIN ACTIVITY OF BC1 COMPLEX KINASE 7, CHLOROPLASTIC"/>
    <property type="match status" value="1"/>
</dbReference>
<dbReference type="InterPro" id="IPR050154">
    <property type="entry name" value="UbiB_kinase"/>
</dbReference>
<dbReference type="GO" id="GO:0004672">
    <property type="term" value="F:protein kinase activity"/>
    <property type="evidence" value="ECO:0007669"/>
    <property type="project" value="InterPro"/>
</dbReference>
<keyword evidence="4" id="KW-0808">Transferase</keyword>
<feature type="transmembrane region" description="Helical" evidence="2">
    <location>
        <begin position="73"/>
        <end position="93"/>
    </location>
</feature>
<proteinExistence type="inferred from homology"/>
<dbReference type="PANTHER" id="PTHR10566">
    <property type="entry name" value="CHAPERONE-ACTIVITY OF BC1 COMPLEX CABC1 -RELATED"/>
    <property type="match status" value="1"/>
</dbReference>
<keyword evidence="2" id="KW-0812">Transmembrane</keyword>
<sequence>MNLAVIVFDVLLMLTATVVLMLLLGALSRRLLGVRMSAGRIILAGVLGLAAGVGFESQFIWRAADYTPAMIPVLFGIIILVAVTVLVVSELLIPQGTLPRPDQWARLTRATFDRNNRYLELLRIAARHRLFTIKLGPGSNAAQAPRRNAQAHALKQALEEAGGAFVKLGQLLSTRPDVLPAEFLEALTTLQQHVPPATWDEIRPELERSLGRPPGEIFSAFDTEPFAAASIGQVHAAVLQSGERVAVKVRRPGIVPLIERDMDIAARLARRLARSTDWAARLGVEQLVHSLTASLRDELDYTQEATNILTLTEAQGQVPADARVRIPRFIAEFSSDQVLVMEYITGQTLSSTTALSSVDDATRHLLAQRLLAATLAQIMEAGVFHSDLHPGNIVIADGTLVLLDFGSIGRIDSETRTRLGELLFAFSRRDASAFTEALFMFVDLSDVQDESGLRRAVAAFMSRRLGPGARLDASMFTQVVSILADYGLTVPAELTVPFRTIATVEGSLQVLEPTFDFVAEASKYAHQRLTEATRPSSFTKTISDELLSAMPIVKRLPQRIDRVTGNLADGRFGMNVRLFADPRDRSFVREIISLAVVTFLAGIFGIMAAMLLTSDTGPQLTETLTLFQIFGYLFLVVAGVLTLRALFDVLRRRPARSR</sequence>
<gene>
    <name evidence="4" type="primary">ubiB_2</name>
    <name evidence="4" type="ORF">RN51_02299</name>
</gene>
<dbReference type="PROSITE" id="PS50011">
    <property type="entry name" value="PROTEIN_KINASE_DOM"/>
    <property type="match status" value="1"/>
</dbReference>
<dbReference type="InterPro" id="IPR004147">
    <property type="entry name" value="ABC1_dom"/>
</dbReference>
<evidence type="ECO:0000256" key="2">
    <source>
        <dbReference type="SAM" id="Phobius"/>
    </source>
</evidence>
<evidence type="ECO:0000313" key="4">
    <source>
        <dbReference type="EMBL" id="KJL21284.1"/>
    </source>
</evidence>
<dbReference type="AlphaFoldDB" id="A0A0F0KLH6"/>
<comment type="caution">
    <text evidence="4">The sequence shown here is derived from an EMBL/GenBank/DDBJ whole genome shotgun (WGS) entry which is preliminary data.</text>
</comment>
<dbReference type="PATRIC" id="fig|82380.10.peg.2311"/>
<evidence type="ECO:0000313" key="5">
    <source>
        <dbReference type="Proteomes" id="UP000033725"/>
    </source>
</evidence>
<feature type="transmembrane region" description="Helical" evidence="2">
    <location>
        <begin position="39"/>
        <end position="61"/>
    </location>
</feature>
<dbReference type="Proteomes" id="UP000033725">
    <property type="component" value="Unassembled WGS sequence"/>
</dbReference>
<dbReference type="InterPro" id="IPR000719">
    <property type="entry name" value="Prot_kinase_dom"/>
</dbReference>
<name>A0A0F0KLH6_9MICO</name>
<comment type="similarity">
    <text evidence="1">Belongs to the protein kinase superfamily. ADCK protein kinase family.</text>
</comment>
<dbReference type="Pfam" id="PF03109">
    <property type="entry name" value="ABC1"/>
    <property type="match status" value="1"/>
</dbReference>
<keyword evidence="2" id="KW-0472">Membrane</keyword>
<dbReference type="GO" id="GO:0005524">
    <property type="term" value="F:ATP binding"/>
    <property type="evidence" value="ECO:0007669"/>
    <property type="project" value="InterPro"/>
</dbReference>
<keyword evidence="2" id="KW-1133">Transmembrane helix</keyword>
<feature type="transmembrane region" description="Helical" evidence="2">
    <location>
        <begin position="624"/>
        <end position="647"/>
    </location>
</feature>
<dbReference type="CDD" id="cd05121">
    <property type="entry name" value="ABC1_ADCK3-like"/>
    <property type="match status" value="1"/>
</dbReference>
<dbReference type="EMBL" id="JYIV01000027">
    <property type="protein sequence ID" value="KJL21284.1"/>
    <property type="molecule type" value="Genomic_DNA"/>
</dbReference>
<feature type="transmembrane region" description="Helical" evidence="2">
    <location>
        <begin position="6"/>
        <end position="27"/>
    </location>
</feature>
<organism evidence="4 5">
    <name type="scientific">Microbacterium oxydans</name>
    <dbReference type="NCBI Taxonomy" id="82380"/>
    <lineage>
        <taxon>Bacteria</taxon>
        <taxon>Bacillati</taxon>
        <taxon>Actinomycetota</taxon>
        <taxon>Actinomycetes</taxon>
        <taxon>Micrococcales</taxon>
        <taxon>Microbacteriaceae</taxon>
        <taxon>Microbacterium</taxon>
    </lineage>
</organism>
<dbReference type="InterPro" id="IPR011009">
    <property type="entry name" value="Kinase-like_dom_sf"/>
</dbReference>
<dbReference type="OrthoDB" id="9795390at2"/>
<feature type="domain" description="Protein kinase" evidence="3">
    <location>
        <begin position="220"/>
        <end position="600"/>
    </location>
</feature>
<dbReference type="Gene3D" id="1.10.510.10">
    <property type="entry name" value="Transferase(Phosphotransferase) domain 1"/>
    <property type="match status" value="1"/>
</dbReference>
<protein>
    <recommendedName>
        <fullName evidence="3">Protein kinase domain-containing protein</fullName>
    </recommendedName>
</protein>
<evidence type="ECO:0000256" key="1">
    <source>
        <dbReference type="ARBA" id="ARBA00009670"/>
    </source>
</evidence>
<evidence type="ECO:0000259" key="3">
    <source>
        <dbReference type="PROSITE" id="PS50011"/>
    </source>
</evidence>
<reference evidence="4 5" key="1">
    <citation type="submission" date="2015-02" db="EMBL/GenBank/DDBJ databases">
        <title>Draft genome sequences of ten Microbacterium spp. with emphasis on heavy metal contaminated environments.</title>
        <authorList>
            <person name="Corretto E."/>
        </authorList>
    </citation>
    <scope>NUCLEOTIDE SEQUENCE [LARGE SCALE GENOMIC DNA]</scope>
    <source>
        <strain evidence="4 5">BEL163</strain>
    </source>
</reference>
<feature type="transmembrane region" description="Helical" evidence="2">
    <location>
        <begin position="591"/>
        <end position="612"/>
    </location>
</feature>